<dbReference type="OrthoDB" id="256574at2"/>
<sequence length="301" mass="31834">MRVVIDWSATRLEAALVDGADAVVDRIGTDDGLKHAAGRHEAVLDAVLAPWRQAHGALHILAAGMVGGRSGWMEMGYVAAPAGLADIARAVRHVALANGDRLTLIPGLCDPAATPFPDVMRGEEAQLVGHGLDRDAVVVMPGNNGKWARIGGGRIVGFRTFITGELVLLLLKHSGLAGIATQPEGRDWRAFARGLECAAGTDRHGLLTRLFTARTGWLAGQVAPAEIGDYLRGLLIGWEFIEARNAGWWQPGGTVDIVGDDDRVEDYRRAAERLGLIARVAADDTALRGALAIGAESSILA</sequence>
<keyword evidence="2" id="KW-1185">Reference proteome</keyword>
<proteinExistence type="predicted"/>
<dbReference type="KEGG" id="dea:FPZ08_14985"/>
<accession>A0A5B8LV43</accession>
<dbReference type="InterPro" id="IPR007729">
    <property type="entry name" value="DGOK"/>
</dbReference>
<dbReference type="RefSeq" id="WP_146290752.1">
    <property type="nucleotide sequence ID" value="NZ_CP042304.1"/>
</dbReference>
<dbReference type="Gene3D" id="3.30.420.310">
    <property type="entry name" value="2-keto-3-deoxy-galactonokinase, C-terminal domain"/>
    <property type="match status" value="1"/>
</dbReference>
<dbReference type="AlphaFoldDB" id="A0A5B8LV43"/>
<keyword evidence="1" id="KW-0418">Kinase</keyword>
<organism evidence="1 2">
    <name type="scientific">Devosia ginsengisoli</name>
    <dbReference type="NCBI Taxonomy" id="400770"/>
    <lineage>
        <taxon>Bacteria</taxon>
        <taxon>Pseudomonadati</taxon>
        <taxon>Pseudomonadota</taxon>
        <taxon>Alphaproteobacteria</taxon>
        <taxon>Hyphomicrobiales</taxon>
        <taxon>Devosiaceae</taxon>
        <taxon>Devosia</taxon>
    </lineage>
</organism>
<protein>
    <submittedName>
        <fullName evidence="1">2-dehydro-3-deoxygalactonokinase</fullName>
    </submittedName>
</protein>
<dbReference type="GO" id="GO:0034194">
    <property type="term" value="P:D-galactonate catabolic process"/>
    <property type="evidence" value="ECO:0007669"/>
    <property type="project" value="InterPro"/>
</dbReference>
<dbReference type="Gene3D" id="3.30.420.300">
    <property type="entry name" value="2-keto-3-deoxy-galactonokinase, substrate binding domain"/>
    <property type="match status" value="1"/>
</dbReference>
<gene>
    <name evidence="1" type="ORF">FPZ08_14985</name>
</gene>
<keyword evidence="1" id="KW-0808">Transferase</keyword>
<reference evidence="1 2" key="1">
    <citation type="submission" date="2019-07" db="EMBL/GenBank/DDBJ databases">
        <title>Full genome sequence of Devosia sp. Gsoil 520.</title>
        <authorList>
            <person name="Im W.-T."/>
        </authorList>
    </citation>
    <scope>NUCLEOTIDE SEQUENCE [LARGE SCALE GENOMIC DNA]</scope>
    <source>
        <strain evidence="1 2">Gsoil 520</strain>
    </source>
</reference>
<dbReference type="GO" id="GO:0008671">
    <property type="term" value="F:2-dehydro-3-deoxygalactonokinase activity"/>
    <property type="evidence" value="ECO:0007669"/>
    <property type="project" value="InterPro"/>
</dbReference>
<dbReference type="InterPro" id="IPR042257">
    <property type="entry name" value="DGOK_C"/>
</dbReference>
<name>A0A5B8LV43_9HYPH</name>
<dbReference type="EMBL" id="CP042304">
    <property type="protein sequence ID" value="QDZ11936.1"/>
    <property type="molecule type" value="Genomic_DNA"/>
</dbReference>
<evidence type="ECO:0000313" key="2">
    <source>
        <dbReference type="Proteomes" id="UP000315364"/>
    </source>
</evidence>
<dbReference type="InterPro" id="IPR042258">
    <property type="entry name" value="DGOK_N"/>
</dbReference>
<dbReference type="Pfam" id="PF05035">
    <property type="entry name" value="DGOK"/>
    <property type="match status" value="1"/>
</dbReference>
<dbReference type="Proteomes" id="UP000315364">
    <property type="component" value="Chromosome"/>
</dbReference>
<evidence type="ECO:0000313" key="1">
    <source>
        <dbReference type="EMBL" id="QDZ11936.1"/>
    </source>
</evidence>